<organism evidence="1 2">
    <name type="scientific">Thraustotheca clavata</name>
    <dbReference type="NCBI Taxonomy" id="74557"/>
    <lineage>
        <taxon>Eukaryota</taxon>
        <taxon>Sar</taxon>
        <taxon>Stramenopiles</taxon>
        <taxon>Oomycota</taxon>
        <taxon>Saprolegniomycetes</taxon>
        <taxon>Saprolegniales</taxon>
        <taxon>Achlyaceae</taxon>
        <taxon>Thraustotheca</taxon>
    </lineage>
</organism>
<reference evidence="1 2" key="1">
    <citation type="journal article" date="2014" name="Genome Biol. Evol.">
        <title>The secreted proteins of Achlya hypogyna and Thraustotheca clavata identify the ancestral oomycete secretome and reveal gene acquisitions by horizontal gene transfer.</title>
        <authorList>
            <person name="Misner I."/>
            <person name="Blouin N."/>
            <person name="Leonard G."/>
            <person name="Richards T.A."/>
            <person name="Lane C.E."/>
        </authorList>
    </citation>
    <scope>NUCLEOTIDE SEQUENCE [LARGE SCALE GENOMIC DNA]</scope>
    <source>
        <strain evidence="1 2">ATCC 34112</strain>
    </source>
</reference>
<protein>
    <submittedName>
        <fullName evidence="1">Uncharacterized protein</fullName>
    </submittedName>
</protein>
<comment type="caution">
    <text evidence="1">The sequence shown here is derived from an EMBL/GenBank/DDBJ whole genome shotgun (WGS) entry which is preliminary data.</text>
</comment>
<dbReference type="Proteomes" id="UP000243217">
    <property type="component" value="Unassembled WGS sequence"/>
</dbReference>
<sequence>MPEIGSVLAVQESSLLNCMNAMTQSIVRVEDEAKQRVSAAEIQRLQTKVRDSMDYVNEVKKVLYRIEKKQDALIAEIDELKRSDFEKEKLIQQLTTQSATDRMANMNMFNGIEKKFMYISKIKQEQKDVVRRLQRQEQVAAELKYGLTVLSCSINDETQGIAPMSMDSKMDVITSVMNSRHSSISEPPPFLYRQSTDMSLYDNRSSFQQRKQSTPIATTDTLQMVVDAIKKSFGPMETSPRSEDEESQDVKVSSVEAIRRGSNAMNSMLPNTPNAMNAQITPVNSASQAIRSKETSTPTSAQELKEQVGAATKNYNKSTEQCVPATVSMVEKYSTSSNDKPDMRGEDATMETIASHSSEMIKLHPTNASKEFDQIETSEPTAATQSLISEIAPNEIAPLLAKEISETNTQLLSCNQR</sequence>
<evidence type="ECO:0000313" key="1">
    <source>
        <dbReference type="EMBL" id="OQR94314.1"/>
    </source>
</evidence>
<dbReference type="AlphaFoldDB" id="A0A1V9Z8H8"/>
<dbReference type="OrthoDB" id="78687at2759"/>
<gene>
    <name evidence="1" type="ORF">THRCLA_08192</name>
</gene>
<evidence type="ECO:0000313" key="2">
    <source>
        <dbReference type="Proteomes" id="UP000243217"/>
    </source>
</evidence>
<dbReference type="EMBL" id="JNBS01002191">
    <property type="protein sequence ID" value="OQR94314.1"/>
    <property type="molecule type" value="Genomic_DNA"/>
</dbReference>
<accession>A0A1V9Z8H8</accession>
<keyword evidence="2" id="KW-1185">Reference proteome</keyword>
<name>A0A1V9Z8H8_9STRA</name>
<proteinExistence type="predicted"/>